<evidence type="ECO:0000256" key="2">
    <source>
        <dbReference type="ARBA" id="ARBA00022448"/>
    </source>
</evidence>
<keyword evidence="4" id="KW-0574">Periplasm</keyword>
<dbReference type="PRINTS" id="PR00909">
    <property type="entry name" value="SPERMDNBNDNG"/>
</dbReference>
<dbReference type="InterPro" id="IPR001188">
    <property type="entry name" value="Sperm_putr-bd"/>
</dbReference>
<evidence type="ECO:0000313" key="5">
    <source>
        <dbReference type="EMBL" id="ADH90957.1"/>
    </source>
</evidence>
<proteinExistence type="predicted"/>
<dbReference type="Proteomes" id="UP000006633">
    <property type="component" value="Chromosome"/>
</dbReference>
<dbReference type="InterPro" id="IPR006059">
    <property type="entry name" value="SBP"/>
</dbReference>
<dbReference type="GO" id="GO:0015846">
    <property type="term" value="P:polyamine transport"/>
    <property type="evidence" value="ECO:0007669"/>
    <property type="project" value="InterPro"/>
</dbReference>
<dbReference type="Gene3D" id="3.40.190.10">
    <property type="entry name" value="Periplasmic binding protein-like II"/>
    <property type="match status" value="2"/>
</dbReference>
<comment type="subcellular location">
    <subcellularLocation>
        <location evidence="1">Periplasm</location>
    </subcellularLocation>
</comment>
<dbReference type="PANTHER" id="PTHR30222">
    <property type="entry name" value="SPERMIDINE/PUTRESCINE-BINDING PERIPLASMIC PROTEIN"/>
    <property type="match status" value="1"/>
</dbReference>
<keyword evidence="6" id="KW-1185">Reference proteome</keyword>
<dbReference type="SUPFAM" id="SSF53850">
    <property type="entry name" value="Periplasmic binding protein-like II"/>
    <property type="match status" value="1"/>
</dbReference>
<dbReference type="CDD" id="cd13587">
    <property type="entry name" value="PBP2_polyamine_2"/>
    <property type="match status" value="1"/>
</dbReference>
<dbReference type="AlphaFoldDB" id="D7AAU0"/>
<keyword evidence="2" id="KW-0813">Transport</keyword>
<dbReference type="eggNOG" id="COG0687">
    <property type="taxonomic scope" value="Bacteria"/>
</dbReference>
<dbReference type="GO" id="GO:0042597">
    <property type="term" value="C:periplasmic space"/>
    <property type="evidence" value="ECO:0007669"/>
    <property type="project" value="UniProtKB-SubCell"/>
</dbReference>
<evidence type="ECO:0000256" key="4">
    <source>
        <dbReference type="ARBA" id="ARBA00022764"/>
    </source>
</evidence>
<dbReference type="PANTHER" id="PTHR30222:SF17">
    <property type="entry name" value="SPERMIDINE_PUTRESCINE-BINDING PERIPLASMIC PROTEIN"/>
    <property type="match status" value="1"/>
</dbReference>
<name>D7AAU0_ANCN5</name>
<accession>D7AAU0</accession>
<sequence>MKGALAAGTMAAAGPYLVRDAFSSSGELNILNWADELPEPVLPEFTKKTGIKVNSTPFSQNEEQINKLQATEGEGFDLCAPTRDRAPQFQELGVLAPYDMAKLKLDNVLPAMLEGSTSVWTWDGGLYHVPHCWGSEAIAWRSDLAPGLTYDKLSYGTLWAPEFKGKMQGRPHSLLLGIGLWWDKTGKLPSNRMMDAFKDEATMKKIYDQILPFAIENKAQVKQFWDSADNTKSGFMENGCVIGQTWDGPALSLKKDGKPVTYMAPQEGAIAWIDGWSLIKAAKNVPQAYEFVNFMHTPEISAMVANGSGYNPVVKGADKFLSEVAKKNFAEAYPGNALDNLWNRPPEPSWYAELRTQYAEKFKAA</sequence>
<dbReference type="HOGENOM" id="CLU_026974_1_5_5"/>
<protein>
    <submittedName>
        <fullName evidence="5">Extracellular solute-binding protein family 1</fullName>
    </submittedName>
</protein>
<organism evidence="5 6">
    <name type="scientific">Ancylobacter novellus (strain ATCC 8093 / DSM 506 / JCM 20403 / CCM 1077 / IAM 12100 / NBRC 12443 / NCIMB 10456)</name>
    <name type="common">Starkeya novella</name>
    <dbReference type="NCBI Taxonomy" id="639283"/>
    <lineage>
        <taxon>Bacteria</taxon>
        <taxon>Pseudomonadati</taxon>
        <taxon>Pseudomonadota</taxon>
        <taxon>Alphaproteobacteria</taxon>
        <taxon>Hyphomicrobiales</taxon>
        <taxon>Xanthobacteraceae</taxon>
        <taxon>Ancylobacter</taxon>
    </lineage>
</organism>
<evidence type="ECO:0000313" key="6">
    <source>
        <dbReference type="Proteomes" id="UP000006633"/>
    </source>
</evidence>
<evidence type="ECO:0000256" key="3">
    <source>
        <dbReference type="ARBA" id="ARBA00022729"/>
    </source>
</evidence>
<dbReference type="KEGG" id="sno:Snov_3687"/>
<gene>
    <name evidence="5" type="ordered locus">Snov_3687</name>
</gene>
<dbReference type="EMBL" id="CP002026">
    <property type="protein sequence ID" value="ADH90957.1"/>
    <property type="molecule type" value="Genomic_DNA"/>
</dbReference>
<dbReference type="GO" id="GO:0019808">
    <property type="term" value="F:polyamine binding"/>
    <property type="evidence" value="ECO:0007669"/>
    <property type="project" value="InterPro"/>
</dbReference>
<keyword evidence="3" id="KW-0732">Signal</keyword>
<dbReference type="Pfam" id="PF13416">
    <property type="entry name" value="SBP_bac_8"/>
    <property type="match status" value="1"/>
</dbReference>
<dbReference type="STRING" id="639283.Snov_3687"/>
<evidence type="ECO:0000256" key="1">
    <source>
        <dbReference type="ARBA" id="ARBA00004418"/>
    </source>
</evidence>
<reference evidence="5 6" key="1">
    <citation type="journal article" date="2012" name="Stand. Genomic Sci.">
        <title>Complete genome sequence of the facultatively chemolithoautotrophic and methylotrophic alpha Proteobacterium Starkeya novella type strain (ATCC 8093(T)).</title>
        <authorList>
            <person name="Kappler U."/>
            <person name="Davenport K."/>
            <person name="Beatson S."/>
            <person name="Lucas S."/>
            <person name="Lapidus A."/>
            <person name="Copeland A."/>
            <person name="Berry K.W."/>
            <person name="Glavina Del Rio T."/>
            <person name="Hammon N."/>
            <person name="Dalin E."/>
            <person name="Tice H."/>
            <person name="Pitluck S."/>
            <person name="Richardson P."/>
            <person name="Bruce D."/>
            <person name="Goodwin L.A."/>
            <person name="Han C."/>
            <person name="Tapia R."/>
            <person name="Detter J.C."/>
            <person name="Chang Y.J."/>
            <person name="Jeffries C.D."/>
            <person name="Land M."/>
            <person name="Hauser L."/>
            <person name="Kyrpides N.C."/>
            <person name="Goker M."/>
            <person name="Ivanova N."/>
            <person name="Klenk H.P."/>
            <person name="Woyke T."/>
        </authorList>
    </citation>
    <scope>NUCLEOTIDE SEQUENCE [LARGE SCALE GENOMIC DNA]</scope>
    <source>
        <strain evidence="6">ATCC 8093 / DSM 506 / JCM 20403 / CCM 1077 / IAM 12100 / NBRC 12443 / NCIMB 10456</strain>
    </source>
</reference>